<gene>
    <name evidence="2" type="primary">101895888</name>
    <name evidence="4" type="synonym">LOC101895888</name>
</gene>
<evidence type="ECO:0000313" key="2">
    <source>
        <dbReference type="EnsemblMetazoa" id="MDOA005481-PB"/>
    </source>
</evidence>
<accession>A0A1I8MJ97</accession>
<keyword evidence="1" id="KW-1133">Transmembrane helix</keyword>
<dbReference type="GeneID" id="101895888"/>
<name>A0A1I8MJ97_MUSDO</name>
<evidence type="ECO:0000256" key="1">
    <source>
        <dbReference type="SAM" id="Phobius"/>
    </source>
</evidence>
<reference evidence="4" key="2">
    <citation type="submission" date="2025-04" db="UniProtKB">
        <authorList>
            <consortium name="RefSeq"/>
        </authorList>
    </citation>
    <scope>IDENTIFICATION</scope>
    <source>
        <strain evidence="4">Aabys</strain>
    </source>
</reference>
<dbReference type="AlphaFoldDB" id="A0A1I8MJ97"/>
<reference evidence="2" key="1">
    <citation type="submission" date="2020-05" db="UniProtKB">
        <authorList>
            <consortium name="EnsemblMetazoa"/>
        </authorList>
    </citation>
    <scope>IDENTIFICATION</scope>
    <source>
        <strain evidence="2">Aabys</strain>
    </source>
</reference>
<protein>
    <submittedName>
        <fullName evidence="2">MFS transporter</fullName>
    </submittedName>
    <submittedName>
        <fullName evidence="4">Uncharacterized protein LOC101895888 isoform X2</fullName>
    </submittedName>
</protein>
<dbReference type="VEuPathDB" id="VectorBase:MDOMA2_009276"/>
<dbReference type="RefSeq" id="XP_005180006.1">
    <property type="nucleotide sequence ID" value="XM_005179949.3"/>
</dbReference>
<keyword evidence="1" id="KW-0472">Membrane</keyword>
<dbReference type="EnsemblMetazoa" id="MDOA005481-RB">
    <property type="protein sequence ID" value="MDOA005481-PB"/>
    <property type="gene ID" value="MDOA005481"/>
</dbReference>
<dbReference type="VEuPathDB" id="VectorBase:MDOA005481"/>
<proteinExistence type="predicted"/>
<evidence type="ECO:0000313" key="3">
    <source>
        <dbReference type="Proteomes" id="UP001652621"/>
    </source>
</evidence>
<dbReference type="Proteomes" id="UP001652621">
    <property type="component" value="Unplaced"/>
</dbReference>
<evidence type="ECO:0000313" key="4">
    <source>
        <dbReference type="RefSeq" id="XP_005180006.1"/>
    </source>
</evidence>
<organism evidence="2">
    <name type="scientific">Musca domestica</name>
    <name type="common">House fly</name>
    <dbReference type="NCBI Taxonomy" id="7370"/>
    <lineage>
        <taxon>Eukaryota</taxon>
        <taxon>Metazoa</taxon>
        <taxon>Ecdysozoa</taxon>
        <taxon>Arthropoda</taxon>
        <taxon>Hexapoda</taxon>
        <taxon>Insecta</taxon>
        <taxon>Pterygota</taxon>
        <taxon>Neoptera</taxon>
        <taxon>Endopterygota</taxon>
        <taxon>Diptera</taxon>
        <taxon>Brachycera</taxon>
        <taxon>Muscomorpha</taxon>
        <taxon>Muscoidea</taxon>
        <taxon>Muscidae</taxon>
        <taxon>Musca</taxon>
    </lineage>
</organism>
<dbReference type="OrthoDB" id="8048189at2759"/>
<keyword evidence="3" id="KW-1185">Reference proteome</keyword>
<sequence length="136" mass="15939">MANNYAAEDNLVEQLKSSVKAIMDKTGSSKFAHDLMERIHSLQQRLETLSNTEKTQFIEEMRDTFRATIETVENKLMQHAHFEKVYTYSIYAAIIFSILFVFALFGYKLYKSLMSKELKKQEKLKQKQSKKSKKVN</sequence>
<feature type="transmembrane region" description="Helical" evidence="1">
    <location>
        <begin position="85"/>
        <end position="110"/>
    </location>
</feature>
<keyword evidence="1" id="KW-0812">Transmembrane</keyword>